<evidence type="ECO:0000256" key="1">
    <source>
        <dbReference type="SAM" id="Phobius"/>
    </source>
</evidence>
<organism evidence="2 3">
    <name type="scientific">Mycolicibacterium sediminis</name>
    <dbReference type="NCBI Taxonomy" id="1286180"/>
    <lineage>
        <taxon>Bacteria</taxon>
        <taxon>Bacillati</taxon>
        <taxon>Actinomycetota</taxon>
        <taxon>Actinomycetes</taxon>
        <taxon>Mycobacteriales</taxon>
        <taxon>Mycobacteriaceae</taxon>
        <taxon>Mycolicibacterium</taxon>
    </lineage>
</organism>
<reference evidence="2 3" key="1">
    <citation type="journal article" date="2019" name="Emerg. Microbes Infect.">
        <title>Comprehensive subspecies identification of 175 nontuberculous mycobacteria species based on 7547 genomic profiles.</title>
        <authorList>
            <person name="Matsumoto Y."/>
            <person name="Kinjo T."/>
            <person name="Motooka D."/>
            <person name="Nabeya D."/>
            <person name="Jung N."/>
            <person name="Uechi K."/>
            <person name="Horii T."/>
            <person name="Iida T."/>
            <person name="Fujita J."/>
            <person name="Nakamura S."/>
        </authorList>
    </citation>
    <scope>NUCLEOTIDE SEQUENCE [LARGE SCALE GENOMIC DNA]</scope>
    <source>
        <strain evidence="2 3">JCM 17899</strain>
    </source>
</reference>
<dbReference type="EMBL" id="AP022588">
    <property type="protein sequence ID" value="BBY26656.1"/>
    <property type="molecule type" value="Genomic_DNA"/>
</dbReference>
<evidence type="ECO:0000313" key="3">
    <source>
        <dbReference type="Proteomes" id="UP000467193"/>
    </source>
</evidence>
<protein>
    <submittedName>
        <fullName evidence="2">Uncharacterized protein</fullName>
    </submittedName>
</protein>
<name>A0A7I7QLA9_9MYCO</name>
<sequence length="163" mass="17898">MPARVVDPAGASWSVRRRWYPWRRALSFREALAHEPSAPEEEQTEDAEDTAEHGIVVQVVLAVLGVLLWIVWTAGRIIFYTGVIAVFVVISMIELVLQLAVMPVVLLLRVTGIARWPVQIDRAGKHVQTRHADGYGAAAALCDEARAEIERGALPVPEAATAE</sequence>
<proteinExistence type="predicted"/>
<keyword evidence="3" id="KW-1185">Reference proteome</keyword>
<feature type="transmembrane region" description="Helical" evidence="1">
    <location>
        <begin position="55"/>
        <end position="72"/>
    </location>
</feature>
<dbReference type="RefSeq" id="WP_163795661.1">
    <property type="nucleotide sequence ID" value="NZ_AP022588.1"/>
</dbReference>
<dbReference type="AlphaFoldDB" id="A0A7I7QLA9"/>
<accession>A0A7I7QLA9</accession>
<dbReference type="Proteomes" id="UP000467193">
    <property type="component" value="Chromosome"/>
</dbReference>
<keyword evidence="1" id="KW-0472">Membrane</keyword>
<keyword evidence="1" id="KW-0812">Transmembrane</keyword>
<feature type="transmembrane region" description="Helical" evidence="1">
    <location>
        <begin position="78"/>
        <end position="108"/>
    </location>
</feature>
<evidence type="ECO:0000313" key="2">
    <source>
        <dbReference type="EMBL" id="BBY26656.1"/>
    </source>
</evidence>
<keyword evidence="1" id="KW-1133">Transmembrane helix</keyword>
<gene>
    <name evidence="2" type="ORF">MSEDJ_07520</name>
</gene>
<dbReference type="KEGG" id="msei:MSEDJ_07520"/>